<dbReference type="SUPFAM" id="SSF55347">
    <property type="entry name" value="Glyceraldehyde-3-phosphate dehydrogenase-like, C-terminal domain"/>
    <property type="match status" value="1"/>
</dbReference>
<dbReference type="GO" id="GO:0050661">
    <property type="term" value="F:NADP binding"/>
    <property type="evidence" value="ECO:0007669"/>
    <property type="project" value="InterPro"/>
</dbReference>
<feature type="domain" description="Glyceraldehyde 3-phosphate dehydrogenase NAD(P) binding" evidence="5">
    <location>
        <begin position="129"/>
        <end position="288"/>
    </location>
</feature>
<dbReference type="InterPro" id="IPR020828">
    <property type="entry name" value="GlycerAld_3-P_DH_NAD(P)-bd"/>
</dbReference>
<evidence type="ECO:0000313" key="7">
    <source>
        <dbReference type="Proteomes" id="UP000252167"/>
    </source>
</evidence>
<comment type="similarity">
    <text evidence="1 3">Belongs to the glyceraldehyde-3-phosphate dehydrogenase family.</text>
</comment>
<dbReference type="Pfam" id="PF02800">
    <property type="entry name" value="Gp_dh_C"/>
    <property type="match status" value="1"/>
</dbReference>
<dbReference type="EMBL" id="POAF01000009">
    <property type="protein sequence ID" value="RBL99254.1"/>
    <property type="molecule type" value="Genomic_DNA"/>
</dbReference>
<reference evidence="6 7" key="1">
    <citation type="submission" date="2018-01" db="EMBL/GenBank/DDBJ databases">
        <title>Glutamicibacter soli strain NHPC-3 Whole genome sequence and assembly.</title>
        <authorList>
            <person name="Choudhury P."/>
            <person name="Gupta D."/>
            <person name="Sengupta K."/>
            <person name="Jawed A."/>
            <person name="Sultana N."/>
            <person name="Saha P."/>
        </authorList>
    </citation>
    <scope>NUCLEOTIDE SEQUENCE [LARGE SCALE GENOMIC DNA]</scope>
    <source>
        <strain evidence="6 7">NHPC-3</strain>
    </source>
</reference>
<dbReference type="GO" id="GO:0051287">
    <property type="term" value="F:NAD binding"/>
    <property type="evidence" value="ECO:0007669"/>
    <property type="project" value="InterPro"/>
</dbReference>
<dbReference type="NCBIfam" id="TIGR01534">
    <property type="entry name" value="GAPDH-I"/>
    <property type="match status" value="1"/>
</dbReference>
<dbReference type="GO" id="GO:0004365">
    <property type="term" value="F:glyceraldehyde-3-phosphate dehydrogenase (NAD+) (phosphorylating) activity"/>
    <property type="evidence" value="ECO:0007669"/>
    <property type="project" value="UniProtKB-ARBA"/>
</dbReference>
<dbReference type="CDD" id="cd18126">
    <property type="entry name" value="GAPDH_I_C"/>
    <property type="match status" value="1"/>
</dbReference>
<gene>
    <name evidence="6" type="ORF">C1H84_15985</name>
</gene>
<sequence>MTQQSVVAQEEWSGREELAEAMIPLIGRLYRKNNVVTSIYGRKLINQSAIDIIKAHRVVRRIDGEELDLNATKAILDVIETLNVGSVSVDLGRLNKKFVESGSADLTEFVSAELGAKVGQAGATDAEPTDVVLYGFGRIGRLLARILIERGGYGLRLRAIVVRKGSDDDIIKRASLLRRDSVHGRFDGTITVDEENNTILANGTLIQVIYSNDPATIDYTAYGIDNAIVVDNTGRWRDEAGLSQHLQSKGVARVLLTAPGKGSLKNIVHGINDSDITADDKIVSAASCTTNAITPVLKALNDKFGVIHGHVETVHSFTNDQNLIDNFHKGERRGRSAVLNMVITETGAAKAVSKALPELEGKLTGNAIRVPTPDVSMAILNLNLETATDKDELNNYLRETSLGAELHKQIDYIDSPDVVSTDFVGSRRAGIVDGLATIATGKNAVVYVWYDNEFGYSCQVVRVIETMAGTHPAAVPAVKAQAVTA</sequence>
<dbReference type="NCBIfam" id="NF006139">
    <property type="entry name" value="PRK08289.1"/>
    <property type="match status" value="1"/>
</dbReference>
<dbReference type="AlphaFoldDB" id="A0A365Y989"/>
<dbReference type="PANTHER" id="PTHR43454:SF1">
    <property type="entry name" value="GLYCERALDEHYDE 3-PHOSPHATE DEHYDROGENASE NAD(P) BINDING DOMAIN-CONTAINING PROTEIN"/>
    <property type="match status" value="1"/>
</dbReference>
<dbReference type="PANTHER" id="PTHR43454">
    <property type="entry name" value="GLYCERALDEHYDE-3-PHOSPHATE DEHYDROGENASE"/>
    <property type="match status" value="1"/>
</dbReference>
<dbReference type="Proteomes" id="UP000252167">
    <property type="component" value="Unassembled WGS sequence"/>
</dbReference>
<dbReference type="Gene3D" id="3.40.50.720">
    <property type="entry name" value="NAD(P)-binding Rossmann-like Domain"/>
    <property type="match status" value="1"/>
</dbReference>
<comment type="caution">
    <text evidence="6">The sequence shown here is derived from an EMBL/GenBank/DDBJ whole genome shotgun (WGS) entry which is preliminary data.</text>
</comment>
<keyword evidence="2 4" id="KW-0560">Oxidoreductase</keyword>
<proteinExistence type="inferred from homology"/>
<evidence type="ECO:0000256" key="2">
    <source>
        <dbReference type="ARBA" id="ARBA00023002"/>
    </source>
</evidence>
<dbReference type="InterPro" id="IPR020830">
    <property type="entry name" value="GlycerAld_3-P_DH_AS"/>
</dbReference>
<dbReference type="InterPro" id="IPR020831">
    <property type="entry name" value="GlycerAld/Erythrose_P_DH"/>
</dbReference>
<dbReference type="InterPro" id="IPR020829">
    <property type="entry name" value="GlycerAld_3-P_DH_cat"/>
</dbReference>
<evidence type="ECO:0000259" key="5">
    <source>
        <dbReference type="SMART" id="SM00846"/>
    </source>
</evidence>
<dbReference type="GO" id="GO:0006006">
    <property type="term" value="P:glucose metabolic process"/>
    <property type="evidence" value="ECO:0007669"/>
    <property type="project" value="InterPro"/>
</dbReference>
<evidence type="ECO:0000256" key="4">
    <source>
        <dbReference type="RuleBase" id="RU361160"/>
    </source>
</evidence>
<name>A0A365Y989_9MICC</name>
<dbReference type="PROSITE" id="PS00071">
    <property type="entry name" value="GAPDH"/>
    <property type="match status" value="1"/>
</dbReference>
<dbReference type="PRINTS" id="PR00078">
    <property type="entry name" value="G3PDHDRGNASE"/>
</dbReference>
<dbReference type="CDD" id="cd05214">
    <property type="entry name" value="GAPDH_I_N"/>
    <property type="match status" value="1"/>
</dbReference>
<dbReference type="RefSeq" id="WP_113607999.1">
    <property type="nucleotide sequence ID" value="NZ_JBNBOD010000003.1"/>
</dbReference>
<dbReference type="InterPro" id="IPR006424">
    <property type="entry name" value="Glyceraldehyde-3-P_DH_1"/>
</dbReference>
<evidence type="ECO:0000256" key="3">
    <source>
        <dbReference type="RuleBase" id="RU000397"/>
    </source>
</evidence>
<keyword evidence="7" id="KW-1185">Reference proteome</keyword>
<evidence type="ECO:0000256" key="1">
    <source>
        <dbReference type="ARBA" id="ARBA00007406"/>
    </source>
</evidence>
<evidence type="ECO:0000313" key="6">
    <source>
        <dbReference type="EMBL" id="RBL99254.1"/>
    </source>
</evidence>
<dbReference type="EC" id="1.2.1.-" evidence="4"/>
<dbReference type="Gene3D" id="3.30.360.10">
    <property type="entry name" value="Dihydrodipicolinate Reductase, domain 2"/>
    <property type="match status" value="1"/>
</dbReference>
<organism evidence="6 7">
    <name type="scientific">Glutamicibacter soli</name>
    <dbReference type="NCBI Taxonomy" id="453836"/>
    <lineage>
        <taxon>Bacteria</taxon>
        <taxon>Bacillati</taxon>
        <taxon>Actinomycetota</taxon>
        <taxon>Actinomycetes</taxon>
        <taxon>Micrococcales</taxon>
        <taxon>Micrococcaceae</taxon>
        <taxon>Glutamicibacter</taxon>
    </lineage>
</organism>
<protein>
    <recommendedName>
        <fullName evidence="4">Glyceraldehyde-3-phosphate dehydrogenase</fullName>
        <ecNumber evidence="4">1.2.1.-</ecNumber>
    </recommendedName>
</protein>
<accession>A0A365Y989</accession>
<dbReference type="InterPro" id="IPR036291">
    <property type="entry name" value="NAD(P)-bd_dom_sf"/>
</dbReference>
<dbReference type="SUPFAM" id="SSF51735">
    <property type="entry name" value="NAD(P)-binding Rossmann-fold domains"/>
    <property type="match status" value="1"/>
</dbReference>
<dbReference type="Pfam" id="PF00044">
    <property type="entry name" value="Gp_dh_N"/>
    <property type="match status" value="1"/>
</dbReference>
<dbReference type="SMART" id="SM00846">
    <property type="entry name" value="Gp_dh_N"/>
    <property type="match status" value="1"/>
</dbReference>